<comment type="caution">
    <text evidence="1">The sequence shown here is derived from an EMBL/GenBank/DDBJ whole genome shotgun (WGS) entry which is preliminary data.</text>
</comment>
<evidence type="ECO:0008006" key="2">
    <source>
        <dbReference type="Google" id="ProtNLM"/>
    </source>
</evidence>
<proteinExistence type="predicted"/>
<accession>A0A699HNX0</accession>
<sequence length="285" mass="32803">MMLELIEVCRQKEFYCMHDNVDDLIESALNSKLLLINFESQRLDKKKQEVKNVVEQPIELGTQPEYSLSMGYEHLNTTSKMESDEIKKSGVKNLLLIPCEYEVISDDESECEVPIKEDSSPAFTTFSNPLFNYNDDFTSSDDKSLPDEDVLTEELKVYLNLLFDDEEISYNEIDQHCFNAESDLIESLLNRNTLIDSSPKFDFLLKEFSVEDSDSLIDEIDLFLATDELLPLNIESDGYGSEGDIHFLEELLIDDFIPFPINESSDFKDDPLFPRILRAMAMTEC</sequence>
<reference evidence="1" key="1">
    <citation type="journal article" date="2019" name="Sci. Rep.">
        <title>Draft genome of Tanacetum cinerariifolium, the natural source of mosquito coil.</title>
        <authorList>
            <person name="Yamashiro T."/>
            <person name="Shiraishi A."/>
            <person name="Satake H."/>
            <person name="Nakayama K."/>
        </authorList>
    </citation>
    <scope>NUCLEOTIDE SEQUENCE</scope>
</reference>
<dbReference type="EMBL" id="BKCJ010183983">
    <property type="protein sequence ID" value="GEY50238.1"/>
    <property type="molecule type" value="Genomic_DNA"/>
</dbReference>
<gene>
    <name evidence="1" type="ORF">Tci_422212</name>
</gene>
<organism evidence="1">
    <name type="scientific">Tanacetum cinerariifolium</name>
    <name type="common">Dalmatian daisy</name>
    <name type="synonym">Chrysanthemum cinerariifolium</name>
    <dbReference type="NCBI Taxonomy" id="118510"/>
    <lineage>
        <taxon>Eukaryota</taxon>
        <taxon>Viridiplantae</taxon>
        <taxon>Streptophyta</taxon>
        <taxon>Embryophyta</taxon>
        <taxon>Tracheophyta</taxon>
        <taxon>Spermatophyta</taxon>
        <taxon>Magnoliopsida</taxon>
        <taxon>eudicotyledons</taxon>
        <taxon>Gunneridae</taxon>
        <taxon>Pentapetalae</taxon>
        <taxon>asterids</taxon>
        <taxon>campanulids</taxon>
        <taxon>Asterales</taxon>
        <taxon>Asteraceae</taxon>
        <taxon>Asteroideae</taxon>
        <taxon>Anthemideae</taxon>
        <taxon>Anthemidinae</taxon>
        <taxon>Tanacetum</taxon>
    </lineage>
</organism>
<evidence type="ECO:0000313" key="1">
    <source>
        <dbReference type="EMBL" id="GEY50238.1"/>
    </source>
</evidence>
<name>A0A699HNX0_TANCI</name>
<dbReference type="AlphaFoldDB" id="A0A699HNX0"/>
<protein>
    <recommendedName>
        <fullName evidence="2">Reverse transcriptase domain-containing protein</fullName>
    </recommendedName>
</protein>